<dbReference type="EMBL" id="BMAV01020362">
    <property type="protein sequence ID" value="GFY73800.1"/>
    <property type="molecule type" value="Genomic_DNA"/>
</dbReference>
<gene>
    <name evidence="1" type="ORF">TNIN_116631</name>
</gene>
<dbReference type="Proteomes" id="UP000886998">
    <property type="component" value="Unassembled WGS sequence"/>
</dbReference>
<dbReference type="AlphaFoldDB" id="A0A8X6YMY2"/>
<comment type="caution">
    <text evidence="1">The sequence shown here is derived from an EMBL/GenBank/DDBJ whole genome shotgun (WGS) entry which is preliminary data.</text>
</comment>
<proteinExistence type="predicted"/>
<name>A0A8X6YMY2_9ARAC</name>
<protein>
    <submittedName>
        <fullName evidence="1">Uncharacterized protein</fullName>
    </submittedName>
</protein>
<reference evidence="1" key="1">
    <citation type="submission" date="2020-08" db="EMBL/GenBank/DDBJ databases">
        <title>Multicomponent nature underlies the extraordinary mechanical properties of spider dragline silk.</title>
        <authorList>
            <person name="Kono N."/>
            <person name="Nakamura H."/>
            <person name="Mori M."/>
            <person name="Yoshida Y."/>
            <person name="Ohtoshi R."/>
            <person name="Malay A.D."/>
            <person name="Moran D.A.P."/>
            <person name="Tomita M."/>
            <person name="Numata K."/>
            <person name="Arakawa K."/>
        </authorList>
    </citation>
    <scope>NUCLEOTIDE SEQUENCE</scope>
</reference>
<organism evidence="1 2">
    <name type="scientific">Trichonephila inaurata madagascariensis</name>
    <dbReference type="NCBI Taxonomy" id="2747483"/>
    <lineage>
        <taxon>Eukaryota</taxon>
        <taxon>Metazoa</taxon>
        <taxon>Ecdysozoa</taxon>
        <taxon>Arthropoda</taxon>
        <taxon>Chelicerata</taxon>
        <taxon>Arachnida</taxon>
        <taxon>Araneae</taxon>
        <taxon>Araneomorphae</taxon>
        <taxon>Entelegynae</taxon>
        <taxon>Araneoidea</taxon>
        <taxon>Nephilidae</taxon>
        <taxon>Trichonephila</taxon>
        <taxon>Trichonephila inaurata</taxon>
    </lineage>
</organism>
<evidence type="ECO:0000313" key="2">
    <source>
        <dbReference type="Proteomes" id="UP000886998"/>
    </source>
</evidence>
<keyword evidence="2" id="KW-1185">Reference proteome</keyword>
<sequence length="124" mass="14062">MHILSVSNTPEKTAHTCRGYENQLQVQRLCRTWKTFLKQSLLSLREGDFFPTLLPLYSSFPKSVLSLKGGKSIYAALCIAYPMAIGSPQRLQMTESSILDVVALIQYLECTFRWELRGPFPGEC</sequence>
<dbReference type="OrthoDB" id="6443015at2759"/>
<accession>A0A8X6YMY2</accession>
<evidence type="ECO:0000313" key="1">
    <source>
        <dbReference type="EMBL" id="GFY73800.1"/>
    </source>
</evidence>